<proteinExistence type="predicted"/>
<accession>A0ABW7ABS9</accession>
<evidence type="ECO:0000313" key="3">
    <source>
        <dbReference type="EMBL" id="MFG1704810.1"/>
    </source>
</evidence>
<evidence type="ECO:0000256" key="2">
    <source>
        <dbReference type="SAM" id="Phobius"/>
    </source>
</evidence>
<evidence type="ECO:0000256" key="1">
    <source>
        <dbReference type="SAM" id="MobiDB-lite"/>
    </source>
</evidence>
<feature type="region of interest" description="Disordered" evidence="1">
    <location>
        <begin position="114"/>
        <end position="134"/>
    </location>
</feature>
<keyword evidence="2" id="KW-0472">Membrane</keyword>
<keyword evidence="4" id="KW-1185">Reference proteome</keyword>
<name>A0ABW7ABS9_9ACTN</name>
<dbReference type="EMBL" id="JBICRM010000008">
    <property type="protein sequence ID" value="MFG1704810.1"/>
    <property type="molecule type" value="Genomic_DNA"/>
</dbReference>
<dbReference type="RefSeq" id="WP_393166188.1">
    <property type="nucleotide sequence ID" value="NZ_JBICRM010000008.1"/>
</dbReference>
<evidence type="ECO:0000313" key="4">
    <source>
        <dbReference type="Proteomes" id="UP001603978"/>
    </source>
</evidence>
<keyword evidence="2" id="KW-0812">Transmembrane</keyword>
<feature type="region of interest" description="Disordered" evidence="1">
    <location>
        <begin position="170"/>
        <end position="223"/>
    </location>
</feature>
<gene>
    <name evidence="3" type="ORF">ACFLIM_16615</name>
</gene>
<evidence type="ECO:0008006" key="5">
    <source>
        <dbReference type="Google" id="ProtNLM"/>
    </source>
</evidence>
<comment type="caution">
    <text evidence="3">The sequence shown here is derived from an EMBL/GenBank/DDBJ whole genome shotgun (WGS) entry which is preliminary data.</text>
</comment>
<protein>
    <recommendedName>
        <fullName evidence="5">LPXTG-motif cell wall anchor domain-containing protein</fullName>
    </recommendedName>
</protein>
<dbReference type="Proteomes" id="UP001603978">
    <property type="component" value="Unassembled WGS sequence"/>
</dbReference>
<sequence length="261" mass="26920">MRVELVVSAVLVFSHAAAPAAHEVASAVGYMCETKATGEKQTIQVDVELTVPTDAEVAVEMTIGWRGSYVEGEELLAPATGLDGDINLYAYAGISSIDQLTSATGVGQLGTITPGAPIPLPEETVNLKTTPRRPGEGTVHAAAINFGPRPQEIVIECEVLDTPARTEYPLAIPGTGQTGSPSPETSTTETTDPETASPEPTHTVTTTTTRTPAGGVATGGGGEAGPDGRMLVAMGSVLILASVTGLILRRRRRLAALQDPI</sequence>
<organism evidence="3 4">
    <name type="scientific">Nonomuraea marmarensis</name>
    <dbReference type="NCBI Taxonomy" id="3351344"/>
    <lineage>
        <taxon>Bacteria</taxon>
        <taxon>Bacillati</taxon>
        <taxon>Actinomycetota</taxon>
        <taxon>Actinomycetes</taxon>
        <taxon>Streptosporangiales</taxon>
        <taxon>Streptosporangiaceae</taxon>
        <taxon>Nonomuraea</taxon>
    </lineage>
</organism>
<feature type="transmembrane region" description="Helical" evidence="2">
    <location>
        <begin position="230"/>
        <end position="248"/>
    </location>
</feature>
<keyword evidence="2" id="KW-1133">Transmembrane helix</keyword>
<reference evidence="3 4" key="1">
    <citation type="submission" date="2024-10" db="EMBL/GenBank/DDBJ databases">
        <authorList>
            <person name="Topkara A.R."/>
            <person name="Saygin H."/>
        </authorList>
    </citation>
    <scope>NUCLEOTIDE SEQUENCE [LARGE SCALE GENOMIC DNA]</scope>
    <source>
        <strain evidence="3 4">M3C6</strain>
    </source>
</reference>
<feature type="compositionally biased region" description="Low complexity" evidence="1">
    <location>
        <begin position="173"/>
        <end position="215"/>
    </location>
</feature>